<evidence type="ECO:0000256" key="2">
    <source>
        <dbReference type="ARBA" id="ARBA00022771"/>
    </source>
</evidence>
<evidence type="ECO:0000256" key="5">
    <source>
        <dbReference type="SAM" id="MobiDB-lite"/>
    </source>
</evidence>
<keyword evidence="1" id="KW-0479">Metal-binding</keyword>
<dbReference type="Gene3D" id="3.30.160.20">
    <property type="match status" value="1"/>
</dbReference>
<keyword evidence="2 4" id="KW-0863">Zinc-finger</keyword>
<feature type="region of interest" description="Disordered" evidence="5">
    <location>
        <begin position="685"/>
        <end position="725"/>
    </location>
</feature>
<dbReference type="GO" id="GO:0004045">
    <property type="term" value="F:peptidyl-tRNA hydrolase activity"/>
    <property type="evidence" value="ECO:0007669"/>
    <property type="project" value="TreeGrafter"/>
</dbReference>
<dbReference type="STRING" id="47428.A0A284QU77"/>
<evidence type="ECO:0000313" key="7">
    <source>
        <dbReference type="EMBL" id="SJL00044.1"/>
    </source>
</evidence>
<dbReference type="InterPro" id="IPR000352">
    <property type="entry name" value="Pep_chain_release_fac_I"/>
</dbReference>
<dbReference type="GO" id="GO:0016150">
    <property type="term" value="F:translation release factor activity, codon nonspecific"/>
    <property type="evidence" value="ECO:0007669"/>
    <property type="project" value="TreeGrafter"/>
</dbReference>
<dbReference type="PANTHER" id="PTHR11075:SF54">
    <property type="entry name" value="LARGE RIBOSOMAL SUBUNIT PROTEIN ML62"/>
    <property type="match status" value="1"/>
</dbReference>
<dbReference type="SUPFAM" id="SSF144232">
    <property type="entry name" value="HIT/MYND zinc finger-like"/>
    <property type="match status" value="1"/>
</dbReference>
<dbReference type="OMA" id="RPNRYRC"/>
<dbReference type="EMBL" id="FUEG01000002">
    <property type="protein sequence ID" value="SJL00044.1"/>
    <property type="molecule type" value="Genomic_DNA"/>
</dbReference>
<gene>
    <name evidence="7" type="ORF">ARMOST_03356</name>
</gene>
<organism evidence="7 8">
    <name type="scientific">Armillaria ostoyae</name>
    <name type="common">Armillaria root rot fungus</name>
    <dbReference type="NCBI Taxonomy" id="47428"/>
    <lineage>
        <taxon>Eukaryota</taxon>
        <taxon>Fungi</taxon>
        <taxon>Dikarya</taxon>
        <taxon>Basidiomycota</taxon>
        <taxon>Agaricomycotina</taxon>
        <taxon>Agaricomycetes</taxon>
        <taxon>Agaricomycetidae</taxon>
        <taxon>Agaricales</taxon>
        <taxon>Marasmiineae</taxon>
        <taxon>Physalacriaceae</taxon>
        <taxon>Armillaria</taxon>
    </lineage>
</organism>
<dbReference type="InterPro" id="IPR002893">
    <property type="entry name" value="Znf_MYND"/>
</dbReference>
<accession>A0A284QU77</accession>
<dbReference type="Pfam" id="PF00472">
    <property type="entry name" value="RF-1"/>
    <property type="match status" value="1"/>
</dbReference>
<keyword evidence="8" id="KW-1185">Reference proteome</keyword>
<proteinExistence type="predicted"/>
<dbReference type="SUPFAM" id="SSF110916">
    <property type="entry name" value="Peptidyl-tRNA hydrolase domain-like"/>
    <property type="match status" value="1"/>
</dbReference>
<dbReference type="Pfam" id="PF01753">
    <property type="entry name" value="zf-MYND"/>
    <property type="match status" value="1"/>
</dbReference>
<dbReference type="OrthoDB" id="432970at2759"/>
<evidence type="ECO:0000313" key="8">
    <source>
        <dbReference type="Proteomes" id="UP000219338"/>
    </source>
</evidence>
<keyword evidence="3" id="KW-0862">Zinc</keyword>
<feature type="domain" description="MYND-type" evidence="6">
    <location>
        <begin position="395"/>
        <end position="440"/>
    </location>
</feature>
<evidence type="ECO:0000256" key="4">
    <source>
        <dbReference type="PROSITE-ProRule" id="PRU00134"/>
    </source>
</evidence>
<dbReference type="InterPro" id="IPR052104">
    <property type="entry name" value="Mito_Release_Factor_mL62"/>
</dbReference>
<evidence type="ECO:0000256" key="3">
    <source>
        <dbReference type="ARBA" id="ARBA00022833"/>
    </source>
</evidence>
<dbReference type="Gene3D" id="6.10.140.2220">
    <property type="match status" value="1"/>
</dbReference>
<name>A0A284QU77_ARMOS</name>
<dbReference type="GO" id="GO:0070126">
    <property type="term" value="P:mitochondrial translational termination"/>
    <property type="evidence" value="ECO:0007669"/>
    <property type="project" value="TreeGrafter"/>
</dbReference>
<sequence length="725" mass="80245">MDVEKFNALPRPPRMPSGRISNEWHFDLRFVQMDPPYHLLFLMQPGSGLVHSEKLPLDGGKPMSFFPETGKDAAPEVAKALIGAFLTSFGIAGKPPLAPWKLTTDDVDLASAVGEEFKKLGILQVLWKIPVSPINMRMAYIAFDDFFKSLKRQLGLSMADSIAFQTPQSVGFHNFTPPDAVLAPADSILNKTMAYAQKRMNCRPQDMSKPYDSSAMYATAMKEAEIIHKQLELKPENVLKVEADSGSAEAALDYGLRLRTGCGCSPNRTLARRYLVLAALNKDAPASLRATAHCAVIEWYTDCKEDFRSRYLQAAAWHANESVKLVPKKSAPGALFLAQNIMIPQSEGPGGAADLRLQYKEIWGALAKRDAQVEREHVKMDERRMARPNRYRCATPGCGIAADSGRMLSRCSGKCDQDKKPYYCSKECQKKDWKNHKPFCQPGAPCSVIDAGDSSPSGMVGGSTRNGAFQVPVKMSDGNTTMFSSSTMSPDSLKEVRDLASQYSASGWSGLSGRMPTFGHIETWEPTSGFVLSRPFTVEQLLPRLCRVRTAHRHGKTLLPNPPSISVLETPQDSTQARSWLSEFKTITLPRSVVELSFSRSSGPGGQNVNKVNTKATARCSIDAEWIPLWAQPGLKKSPYYVSSTKSIMITSTVYRSQSQNVEDCLGKLHNVILTTASALIKNETSEEKKKHVANLERAAKERRRREKSYRSETKKQRSSGGWDD</sequence>
<evidence type="ECO:0000256" key="1">
    <source>
        <dbReference type="ARBA" id="ARBA00022723"/>
    </source>
</evidence>
<dbReference type="Proteomes" id="UP000219338">
    <property type="component" value="Unassembled WGS sequence"/>
</dbReference>
<dbReference type="GO" id="GO:0005762">
    <property type="term" value="C:mitochondrial large ribosomal subunit"/>
    <property type="evidence" value="ECO:0007669"/>
    <property type="project" value="TreeGrafter"/>
</dbReference>
<dbReference type="AlphaFoldDB" id="A0A284QU77"/>
<protein>
    <recommendedName>
        <fullName evidence="6">MYND-type domain-containing protein</fullName>
    </recommendedName>
</protein>
<evidence type="ECO:0000259" key="6">
    <source>
        <dbReference type="PROSITE" id="PS50865"/>
    </source>
</evidence>
<feature type="compositionally biased region" description="Basic and acidic residues" evidence="5">
    <location>
        <begin position="685"/>
        <end position="700"/>
    </location>
</feature>
<dbReference type="PROSITE" id="PS50865">
    <property type="entry name" value="ZF_MYND_2"/>
    <property type="match status" value="1"/>
</dbReference>
<dbReference type="GO" id="GO:0008270">
    <property type="term" value="F:zinc ion binding"/>
    <property type="evidence" value="ECO:0007669"/>
    <property type="project" value="UniProtKB-KW"/>
</dbReference>
<dbReference type="PANTHER" id="PTHR11075">
    <property type="entry name" value="PEPTIDE CHAIN RELEASE FACTOR"/>
    <property type="match status" value="1"/>
</dbReference>
<reference evidence="8" key="1">
    <citation type="journal article" date="2017" name="Nat. Ecol. Evol.">
        <title>Genome expansion and lineage-specific genetic innovations in the forest pathogenic fungi Armillaria.</title>
        <authorList>
            <person name="Sipos G."/>
            <person name="Prasanna A.N."/>
            <person name="Walter M.C."/>
            <person name="O'Connor E."/>
            <person name="Balint B."/>
            <person name="Krizsan K."/>
            <person name="Kiss B."/>
            <person name="Hess J."/>
            <person name="Varga T."/>
            <person name="Slot J."/>
            <person name="Riley R."/>
            <person name="Boka B."/>
            <person name="Rigling D."/>
            <person name="Barry K."/>
            <person name="Lee J."/>
            <person name="Mihaltcheva S."/>
            <person name="LaButti K."/>
            <person name="Lipzen A."/>
            <person name="Waldron R."/>
            <person name="Moloney N.M."/>
            <person name="Sperisen C."/>
            <person name="Kredics L."/>
            <person name="Vagvoelgyi C."/>
            <person name="Patrignani A."/>
            <person name="Fitzpatrick D."/>
            <person name="Nagy I."/>
            <person name="Doyle S."/>
            <person name="Anderson J.B."/>
            <person name="Grigoriev I.V."/>
            <person name="Gueldener U."/>
            <person name="Muensterkoetter M."/>
            <person name="Nagy L.G."/>
        </authorList>
    </citation>
    <scope>NUCLEOTIDE SEQUENCE [LARGE SCALE GENOMIC DNA]</scope>
    <source>
        <strain evidence="8">C18/9</strain>
    </source>
</reference>